<organism evidence="2 3">
    <name type="scientific">Terfezia boudieri ATCC MYA-4762</name>
    <dbReference type="NCBI Taxonomy" id="1051890"/>
    <lineage>
        <taxon>Eukaryota</taxon>
        <taxon>Fungi</taxon>
        <taxon>Dikarya</taxon>
        <taxon>Ascomycota</taxon>
        <taxon>Pezizomycotina</taxon>
        <taxon>Pezizomycetes</taxon>
        <taxon>Pezizales</taxon>
        <taxon>Pezizaceae</taxon>
        <taxon>Terfezia</taxon>
    </lineage>
</organism>
<evidence type="ECO:0000313" key="2">
    <source>
        <dbReference type="EMBL" id="RPB22403.1"/>
    </source>
</evidence>
<keyword evidence="3" id="KW-1185">Reference proteome</keyword>
<dbReference type="Proteomes" id="UP000267821">
    <property type="component" value="Unassembled WGS sequence"/>
</dbReference>
<dbReference type="InParanoid" id="A0A3N4LHQ0"/>
<dbReference type="AlphaFoldDB" id="A0A3N4LHQ0"/>
<evidence type="ECO:0000256" key="1">
    <source>
        <dbReference type="SAM" id="MobiDB-lite"/>
    </source>
</evidence>
<proteinExistence type="predicted"/>
<evidence type="ECO:0000313" key="3">
    <source>
        <dbReference type="Proteomes" id="UP000267821"/>
    </source>
</evidence>
<reference evidence="2 3" key="1">
    <citation type="journal article" date="2018" name="Nat. Ecol. Evol.">
        <title>Pezizomycetes genomes reveal the molecular basis of ectomycorrhizal truffle lifestyle.</title>
        <authorList>
            <person name="Murat C."/>
            <person name="Payen T."/>
            <person name="Noel B."/>
            <person name="Kuo A."/>
            <person name="Morin E."/>
            <person name="Chen J."/>
            <person name="Kohler A."/>
            <person name="Krizsan K."/>
            <person name="Balestrini R."/>
            <person name="Da Silva C."/>
            <person name="Montanini B."/>
            <person name="Hainaut M."/>
            <person name="Levati E."/>
            <person name="Barry K.W."/>
            <person name="Belfiori B."/>
            <person name="Cichocki N."/>
            <person name="Clum A."/>
            <person name="Dockter R.B."/>
            <person name="Fauchery L."/>
            <person name="Guy J."/>
            <person name="Iotti M."/>
            <person name="Le Tacon F."/>
            <person name="Lindquist E.A."/>
            <person name="Lipzen A."/>
            <person name="Malagnac F."/>
            <person name="Mello A."/>
            <person name="Molinier V."/>
            <person name="Miyauchi S."/>
            <person name="Poulain J."/>
            <person name="Riccioni C."/>
            <person name="Rubini A."/>
            <person name="Sitrit Y."/>
            <person name="Splivallo R."/>
            <person name="Traeger S."/>
            <person name="Wang M."/>
            <person name="Zifcakova L."/>
            <person name="Wipf D."/>
            <person name="Zambonelli A."/>
            <person name="Paolocci F."/>
            <person name="Nowrousian M."/>
            <person name="Ottonello S."/>
            <person name="Baldrian P."/>
            <person name="Spatafora J.W."/>
            <person name="Henrissat B."/>
            <person name="Nagy L.G."/>
            <person name="Aury J.M."/>
            <person name="Wincker P."/>
            <person name="Grigoriev I.V."/>
            <person name="Bonfante P."/>
            <person name="Martin F.M."/>
        </authorList>
    </citation>
    <scope>NUCLEOTIDE SEQUENCE [LARGE SCALE GENOMIC DNA]</scope>
    <source>
        <strain evidence="2 3">ATCC MYA-4762</strain>
    </source>
</reference>
<name>A0A3N4LHQ0_9PEZI</name>
<protein>
    <submittedName>
        <fullName evidence="2">Uncharacterized protein</fullName>
    </submittedName>
</protein>
<feature type="compositionally biased region" description="Low complexity" evidence="1">
    <location>
        <begin position="1"/>
        <end position="44"/>
    </location>
</feature>
<accession>A0A3N4LHQ0</accession>
<feature type="region of interest" description="Disordered" evidence="1">
    <location>
        <begin position="1"/>
        <end position="63"/>
    </location>
</feature>
<dbReference type="EMBL" id="ML121552">
    <property type="protein sequence ID" value="RPB22403.1"/>
    <property type="molecule type" value="Genomic_DNA"/>
</dbReference>
<gene>
    <name evidence="2" type="ORF">L211DRAFT_839770</name>
</gene>
<sequence length="78" mass="7973">MSSTPPMSPISSPTSPTILASPSPATAAAAMTSASTSSSASTDTSTDKNATAPSMVPFPPLLHYENRSCKQRMVAETK</sequence>